<gene>
    <name evidence="9" type="ORF">C7419_1012210</name>
</gene>
<keyword evidence="10" id="KW-1185">Reference proteome</keyword>
<evidence type="ECO:0000256" key="6">
    <source>
        <dbReference type="PIRSR" id="PIRSR600888-3"/>
    </source>
</evidence>
<dbReference type="PANTHER" id="PTHR21047:SF2">
    <property type="entry name" value="THYMIDINE DIPHOSPHO-4-KETO-RHAMNOSE 3,5-EPIMERASE"/>
    <property type="match status" value="1"/>
</dbReference>
<dbReference type="CDD" id="cd00438">
    <property type="entry name" value="cupin_RmlC"/>
    <property type="match status" value="1"/>
</dbReference>
<organism evidence="9 10">
    <name type="scientific">Cupriavidus plantarum</name>
    <dbReference type="NCBI Taxonomy" id="942865"/>
    <lineage>
        <taxon>Bacteria</taxon>
        <taxon>Pseudomonadati</taxon>
        <taxon>Pseudomonadota</taxon>
        <taxon>Betaproteobacteria</taxon>
        <taxon>Burkholderiales</taxon>
        <taxon>Burkholderiaceae</taxon>
        <taxon>Cupriavidus</taxon>
    </lineage>
</organism>
<dbReference type="RefSeq" id="WP_109581924.1">
    <property type="nucleotide sequence ID" value="NZ_CAJPUX010000001.1"/>
</dbReference>
<dbReference type="UniPathway" id="UPA00124"/>
<sequence>MTQQSGLIAAPASIADVLILEPRVFQDARGHFLESFNAETFERVTGIRRRFVQDNESRSMRNVLRGLHFQSRKPQGKLVHVTAGEIFDVAVDLRKDSPTFGKWAGVTLSARNFRQLWIPEGFAHGFMVTSDYADVLYKMTDYYDPEFECAIAWNDPDIGIQWPASEGPILNDRDAGAPRLRDLGLQGTP</sequence>
<comment type="pathway">
    <text evidence="7">Carbohydrate biosynthesis; dTDP-L-rhamnose biosynthesis.</text>
</comment>
<dbReference type="InterPro" id="IPR000888">
    <property type="entry name" value="RmlC-like"/>
</dbReference>
<dbReference type="AlphaFoldDB" id="A0A316F2B2"/>
<dbReference type="InterPro" id="IPR014710">
    <property type="entry name" value="RmlC-like_jellyroll"/>
</dbReference>
<comment type="subunit">
    <text evidence="7">Homodimer.</text>
</comment>
<reference evidence="9 10" key="1">
    <citation type="submission" date="2018-05" db="EMBL/GenBank/DDBJ databases">
        <title>Genomic Encyclopedia of Type Strains, Phase IV (KMG-V): Genome sequencing to study the core and pangenomes of soil and plant-associated prokaryotes.</title>
        <authorList>
            <person name="Whitman W."/>
        </authorList>
    </citation>
    <scope>NUCLEOTIDE SEQUENCE [LARGE SCALE GENOMIC DNA]</scope>
    <source>
        <strain evidence="9 10">SLV-132</strain>
    </source>
</reference>
<evidence type="ECO:0000256" key="5">
    <source>
        <dbReference type="PIRSR" id="PIRSR600888-1"/>
    </source>
</evidence>
<keyword evidence="7" id="KW-0413">Isomerase</keyword>
<feature type="compositionally biased region" description="Basic and acidic residues" evidence="8">
    <location>
        <begin position="171"/>
        <end position="182"/>
    </location>
</feature>
<evidence type="ECO:0000256" key="2">
    <source>
        <dbReference type="ARBA" id="ARBA00001997"/>
    </source>
</evidence>
<dbReference type="GeneID" id="98339240"/>
<comment type="function">
    <text evidence="2 7">Catalyzes the epimerization of the C3' and C5'positions of dTDP-6-deoxy-D-xylo-4-hexulose, forming dTDP-6-deoxy-L-lyxo-4-hexulose.</text>
</comment>
<comment type="similarity">
    <text evidence="7">Belongs to the dTDP-4-dehydrorhamnose 3,5-epimerase family.</text>
</comment>
<feature type="region of interest" description="Disordered" evidence="8">
    <location>
        <begin position="169"/>
        <end position="189"/>
    </location>
</feature>
<evidence type="ECO:0000256" key="8">
    <source>
        <dbReference type="SAM" id="MobiDB-lite"/>
    </source>
</evidence>
<evidence type="ECO:0000313" key="9">
    <source>
        <dbReference type="EMBL" id="PWK38315.1"/>
    </source>
</evidence>
<evidence type="ECO:0000256" key="1">
    <source>
        <dbReference type="ARBA" id="ARBA00001298"/>
    </source>
</evidence>
<dbReference type="NCBIfam" id="TIGR01221">
    <property type="entry name" value="rmlC"/>
    <property type="match status" value="1"/>
</dbReference>
<dbReference type="PANTHER" id="PTHR21047">
    <property type="entry name" value="DTDP-6-DEOXY-D-GLUCOSE-3,5 EPIMERASE"/>
    <property type="match status" value="1"/>
</dbReference>
<dbReference type="GO" id="GO:0019305">
    <property type="term" value="P:dTDP-rhamnose biosynthetic process"/>
    <property type="evidence" value="ECO:0007669"/>
    <property type="project" value="UniProtKB-UniRule"/>
</dbReference>
<evidence type="ECO:0000256" key="4">
    <source>
        <dbReference type="ARBA" id="ARBA00019595"/>
    </source>
</evidence>
<protein>
    <recommendedName>
        <fullName evidence="4 7">dTDP-4-dehydrorhamnose 3,5-epimerase</fullName>
        <ecNumber evidence="3 7">5.1.3.13</ecNumber>
    </recommendedName>
    <alternativeName>
        <fullName evidence="7">Thymidine diphospho-4-keto-rhamnose 3,5-epimerase</fullName>
    </alternativeName>
</protein>
<dbReference type="GO" id="GO:0005829">
    <property type="term" value="C:cytosol"/>
    <property type="evidence" value="ECO:0007669"/>
    <property type="project" value="TreeGrafter"/>
</dbReference>
<dbReference type="Gene3D" id="2.60.120.10">
    <property type="entry name" value="Jelly Rolls"/>
    <property type="match status" value="1"/>
</dbReference>
<evidence type="ECO:0000256" key="3">
    <source>
        <dbReference type="ARBA" id="ARBA00012098"/>
    </source>
</evidence>
<evidence type="ECO:0000256" key="7">
    <source>
        <dbReference type="RuleBase" id="RU364069"/>
    </source>
</evidence>
<dbReference type="Pfam" id="PF00908">
    <property type="entry name" value="dTDP_sugar_isom"/>
    <property type="match status" value="1"/>
</dbReference>
<feature type="active site" description="Proton donor" evidence="5">
    <location>
        <position position="137"/>
    </location>
</feature>
<feature type="site" description="Participates in a stacking interaction with the thymidine ring of dTDP-4-oxo-6-deoxyglucose" evidence="6">
    <location>
        <position position="143"/>
    </location>
</feature>
<dbReference type="GO" id="GO:0008830">
    <property type="term" value="F:dTDP-4-dehydrorhamnose 3,5-epimerase activity"/>
    <property type="evidence" value="ECO:0007669"/>
    <property type="project" value="UniProtKB-UniRule"/>
</dbReference>
<feature type="active site" description="Proton acceptor" evidence="5">
    <location>
        <position position="68"/>
    </location>
</feature>
<proteinExistence type="inferred from homology"/>
<dbReference type="SUPFAM" id="SSF51182">
    <property type="entry name" value="RmlC-like cupins"/>
    <property type="match status" value="1"/>
</dbReference>
<evidence type="ECO:0000313" key="10">
    <source>
        <dbReference type="Proteomes" id="UP000245754"/>
    </source>
</evidence>
<accession>A0A316F2B2</accession>
<dbReference type="EMBL" id="QGGT01000001">
    <property type="protein sequence ID" value="PWK38315.1"/>
    <property type="molecule type" value="Genomic_DNA"/>
</dbReference>
<dbReference type="Proteomes" id="UP000245754">
    <property type="component" value="Unassembled WGS sequence"/>
</dbReference>
<dbReference type="InterPro" id="IPR011051">
    <property type="entry name" value="RmlC_Cupin_sf"/>
</dbReference>
<comment type="caution">
    <text evidence="9">The sequence shown here is derived from an EMBL/GenBank/DDBJ whole genome shotgun (WGS) entry which is preliminary data.</text>
</comment>
<name>A0A316F2B2_9BURK</name>
<dbReference type="EC" id="5.1.3.13" evidence="3 7"/>
<comment type="catalytic activity">
    <reaction evidence="1 7">
        <text>dTDP-4-dehydro-6-deoxy-alpha-D-glucose = dTDP-4-dehydro-beta-L-rhamnose</text>
        <dbReference type="Rhea" id="RHEA:16969"/>
        <dbReference type="ChEBI" id="CHEBI:57649"/>
        <dbReference type="ChEBI" id="CHEBI:62830"/>
        <dbReference type="EC" id="5.1.3.13"/>
    </reaction>
</comment>
<dbReference type="GO" id="GO:0000271">
    <property type="term" value="P:polysaccharide biosynthetic process"/>
    <property type="evidence" value="ECO:0007669"/>
    <property type="project" value="TreeGrafter"/>
</dbReference>